<proteinExistence type="predicted"/>
<sequence length="150" mass="16293">MSVVPGVSGGRYPTFLSQFMNDWNALRDAIRVAKSLWTGCHWTTQFGSLGIDLSGLRSRQAMLAAKATRGAESHCWSEAAKWLASVEQDASLAAGLADLALRAARGDDLLAANRYLGEAIALEEKYRSSIAYASVRKVFEQGNSLEPLTR</sequence>
<keyword evidence="2" id="KW-1185">Reference proteome</keyword>
<dbReference type="Proteomes" id="UP000319143">
    <property type="component" value="Unassembled WGS sequence"/>
</dbReference>
<dbReference type="EMBL" id="SJPV01000012">
    <property type="protein sequence ID" value="TWU32486.1"/>
    <property type="molecule type" value="Genomic_DNA"/>
</dbReference>
<gene>
    <name evidence="1" type="ORF">Poly41_54640</name>
</gene>
<protein>
    <submittedName>
        <fullName evidence="1">Uncharacterized protein</fullName>
    </submittedName>
</protein>
<dbReference type="AlphaFoldDB" id="A0A5C6DB70"/>
<accession>A0A5C6DB70</accession>
<evidence type="ECO:0000313" key="1">
    <source>
        <dbReference type="EMBL" id="TWU32486.1"/>
    </source>
</evidence>
<organism evidence="1 2">
    <name type="scientific">Novipirellula artificiosorum</name>
    <dbReference type="NCBI Taxonomy" id="2528016"/>
    <lineage>
        <taxon>Bacteria</taxon>
        <taxon>Pseudomonadati</taxon>
        <taxon>Planctomycetota</taxon>
        <taxon>Planctomycetia</taxon>
        <taxon>Pirellulales</taxon>
        <taxon>Pirellulaceae</taxon>
        <taxon>Novipirellula</taxon>
    </lineage>
</organism>
<reference evidence="1 2" key="1">
    <citation type="submission" date="2019-02" db="EMBL/GenBank/DDBJ databases">
        <title>Deep-cultivation of Planctomycetes and their phenomic and genomic characterization uncovers novel biology.</title>
        <authorList>
            <person name="Wiegand S."/>
            <person name="Jogler M."/>
            <person name="Boedeker C."/>
            <person name="Pinto D."/>
            <person name="Vollmers J."/>
            <person name="Rivas-Marin E."/>
            <person name="Kohn T."/>
            <person name="Peeters S.H."/>
            <person name="Heuer A."/>
            <person name="Rast P."/>
            <person name="Oberbeckmann S."/>
            <person name="Bunk B."/>
            <person name="Jeske O."/>
            <person name="Meyerdierks A."/>
            <person name="Storesund J.E."/>
            <person name="Kallscheuer N."/>
            <person name="Luecker S."/>
            <person name="Lage O.M."/>
            <person name="Pohl T."/>
            <person name="Merkel B.J."/>
            <person name="Hornburger P."/>
            <person name="Mueller R.-W."/>
            <person name="Bruemmer F."/>
            <person name="Labrenz M."/>
            <person name="Spormann A.M."/>
            <person name="Op Den Camp H."/>
            <person name="Overmann J."/>
            <person name="Amann R."/>
            <person name="Jetten M.S.M."/>
            <person name="Mascher T."/>
            <person name="Medema M.H."/>
            <person name="Devos D.P."/>
            <person name="Kaster A.-K."/>
            <person name="Ovreas L."/>
            <person name="Rohde M."/>
            <person name="Galperin M.Y."/>
            <person name="Jogler C."/>
        </authorList>
    </citation>
    <scope>NUCLEOTIDE SEQUENCE [LARGE SCALE GENOMIC DNA]</scope>
    <source>
        <strain evidence="1 2">Poly41</strain>
    </source>
</reference>
<name>A0A5C6DB70_9BACT</name>
<evidence type="ECO:0000313" key="2">
    <source>
        <dbReference type="Proteomes" id="UP000319143"/>
    </source>
</evidence>
<comment type="caution">
    <text evidence="1">The sequence shown here is derived from an EMBL/GenBank/DDBJ whole genome shotgun (WGS) entry which is preliminary data.</text>
</comment>